<dbReference type="EnsemblMetazoa" id="CapteT208296">
    <property type="protein sequence ID" value="CapteP208296"/>
    <property type="gene ID" value="CapteG208296"/>
</dbReference>
<evidence type="ECO:0000259" key="2">
    <source>
        <dbReference type="PROSITE" id="PS50209"/>
    </source>
</evidence>
<dbReference type="Pfam" id="PF00619">
    <property type="entry name" value="CARD"/>
    <property type="match status" value="1"/>
</dbReference>
<dbReference type="InterPro" id="IPR035983">
    <property type="entry name" value="Hect_E3_ubiquitin_ligase"/>
</dbReference>
<feature type="region of interest" description="Disordered" evidence="1">
    <location>
        <begin position="267"/>
        <end position="291"/>
    </location>
</feature>
<dbReference type="GO" id="GO:0004842">
    <property type="term" value="F:ubiquitin-protein transferase activity"/>
    <property type="evidence" value="ECO:0007669"/>
    <property type="project" value="InterPro"/>
</dbReference>
<evidence type="ECO:0000313" key="4">
    <source>
        <dbReference type="EnsemblMetazoa" id="CapteP208296"/>
    </source>
</evidence>
<dbReference type="Proteomes" id="UP000014760">
    <property type="component" value="Unassembled WGS sequence"/>
</dbReference>
<feature type="compositionally biased region" description="Basic and acidic residues" evidence="1">
    <location>
        <begin position="277"/>
        <end position="290"/>
    </location>
</feature>
<feature type="domain" description="CARD" evidence="2">
    <location>
        <begin position="173"/>
        <end position="245"/>
    </location>
</feature>
<dbReference type="Gene3D" id="3.90.1750.10">
    <property type="entry name" value="Hect, E3 ligase catalytic domains"/>
    <property type="match status" value="1"/>
</dbReference>
<dbReference type="CDD" id="cd01671">
    <property type="entry name" value="CARD"/>
    <property type="match status" value="1"/>
</dbReference>
<evidence type="ECO:0000313" key="3">
    <source>
        <dbReference type="EMBL" id="ELT87507.1"/>
    </source>
</evidence>
<protein>
    <recommendedName>
        <fullName evidence="2">CARD domain-containing protein</fullName>
    </recommendedName>
</protein>
<reference evidence="4" key="3">
    <citation type="submission" date="2015-06" db="UniProtKB">
        <authorList>
            <consortium name="EnsemblMetazoa"/>
        </authorList>
    </citation>
    <scope>IDENTIFICATION</scope>
</reference>
<reference evidence="3 5" key="2">
    <citation type="journal article" date="2013" name="Nature">
        <title>Insights into bilaterian evolution from three spiralian genomes.</title>
        <authorList>
            <person name="Simakov O."/>
            <person name="Marletaz F."/>
            <person name="Cho S.J."/>
            <person name="Edsinger-Gonzales E."/>
            <person name="Havlak P."/>
            <person name="Hellsten U."/>
            <person name="Kuo D.H."/>
            <person name="Larsson T."/>
            <person name="Lv J."/>
            <person name="Arendt D."/>
            <person name="Savage R."/>
            <person name="Osoegawa K."/>
            <person name="de Jong P."/>
            <person name="Grimwood J."/>
            <person name="Chapman J.A."/>
            <person name="Shapiro H."/>
            <person name="Aerts A."/>
            <person name="Otillar R.P."/>
            <person name="Terry A.Y."/>
            <person name="Boore J.L."/>
            <person name="Grigoriev I.V."/>
            <person name="Lindberg D.R."/>
            <person name="Seaver E.C."/>
            <person name="Weisblat D.A."/>
            <person name="Putnam N.H."/>
            <person name="Rokhsar D.S."/>
        </authorList>
    </citation>
    <scope>NUCLEOTIDE SEQUENCE</scope>
    <source>
        <strain evidence="3 5">I ESC-2004</strain>
    </source>
</reference>
<evidence type="ECO:0000256" key="1">
    <source>
        <dbReference type="SAM" id="MobiDB-lite"/>
    </source>
</evidence>
<organism evidence="3">
    <name type="scientific">Capitella teleta</name>
    <name type="common">Polychaete worm</name>
    <dbReference type="NCBI Taxonomy" id="283909"/>
    <lineage>
        <taxon>Eukaryota</taxon>
        <taxon>Metazoa</taxon>
        <taxon>Spiralia</taxon>
        <taxon>Lophotrochozoa</taxon>
        <taxon>Annelida</taxon>
        <taxon>Polychaeta</taxon>
        <taxon>Sedentaria</taxon>
        <taxon>Scolecida</taxon>
        <taxon>Capitellidae</taxon>
        <taxon>Capitella</taxon>
    </lineage>
</organism>
<dbReference type="PROSITE" id="PS50209">
    <property type="entry name" value="CARD"/>
    <property type="match status" value="1"/>
</dbReference>
<proteinExistence type="predicted"/>
<gene>
    <name evidence="3" type="ORF">CAPTEDRAFT_208296</name>
</gene>
<dbReference type="SUPFAM" id="SSF56204">
    <property type="entry name" value="Hect, E3 ligase catalytic domain"/>
    <property type="match status" value="1"/>
</dbReference>
<reference evidence="5" key="1">
    <citation type="submission" date="2012-12" db="EMBL/GenBank/DDBJ databases">
        <authorList>
            <person name="Hellsten U."/>
            <person name="Grimwood J."/>
            <person name="Chapman J.A."/>
            <person name="Shapiro H."/>
            <person name="Aerts A."/>
            <person name="Otillar R.P."/>
            <person name="Terry A.Y."/>
            <person name="Boore J.L."/>
            <person name="Simakov O."/>
            <person name="Marletaz F."/>
            <person name="Cho S.-J."/>
            <person name="Edsinger-Gonzales E."/>
            <person name="Havlak P."/>
            <person name="Kuo D.-H."/>
            <person name="Larsson T."/>
            <person name="Lv J."/>
            <person name="Arendt D."/>
            <person name="Savage R."/>
            <person name="Osoegawa K."/>
            <person name="de Jong P."/>
            <person name="Lindberg D.R."/>
            <person name="Seaver E.C."/>
            <person name="Weisblat D.A."/>
            <person name="Putnam N.H."/>
            <person name="Grigoriev I.V."/>
            <person name="Rokhsar D.S."/>
        </authorList>
    </citation>
    <scope>NUCLEOTIDE SEQUENCE</scope>
    <source>
        <strain evidence="5">I ESC-2004</strain>
    </source>
</reference>
<name>R7T3V1_CAPTE</name>
<dbReference type="SUPFAM" id="SSF47986">
    <property type="entry name" value="DEATH domain"/>
    <property type="match status" value="1"/>
</dbReference>
<dbReference type="OrthoDB" id="6141057at2759"/>
<sequence length="721" mass="82870">MAHKFKYLCSFYSRDNKAPRQRNFIDKFERDIQRYEEKHKPSRKYLICTDWESSTKKRDKFFKDQCESSEKVIFLYDGEEEKDADFKYYEDKAVGLHRTMKTHFVPIALADIPDTYFSDRGLPEFHPIKFGVGNDAACWKRLREEILPEVVREQDMDGPRISPQASSIENLSEKKKMENILQKHWTQLKSSVDITEGILDHLFQDKIVSITRKEKLNAIATKRDKTGALLTHLFDSNAASIGRFFDLLEKDYYWLYKEVQKDIDALSAPGGNSSCKANKDERRGDDDTLVKKPTQQIVQQDMTLPMQQTSSQGNTLAQPNNLSTSPAMSLMRQVNSDCGEDSPDVNLQNPTTSMLPIQDSQDTGFPLDFSIKVKRGNVVAPMIEYFMDVKQTQRFVGKEIEGVFEGEEGQGSGVLREILSQFWEEFFLKFGVGREEKVPVISINLSNKKWQSVGNILRFGFGYQPTAEEPPWYFFPQQLCLASVIDAVHKDSISNKIKENNDVPEKKILLESFYAYVGLQTAEDIRNIATDLPSVDDTEWETINDTLQDLFEMPDFVNADNFHVKIAELAQVYLLQTSKTPLAYMKLSTWKNSFPDQFGSIASICKMYKEFQPTGNKVIKVLKVPEQDSKKKQQAVKDLRNCIRNFSTEHLRDFLCFVTGSPLMPKEINVEFLEDDRYPFKATTCSYLFYIPVGWPFNKFQGKLESIITDKKIGVGLFGSV</sequence>
<dbReference type="InterPro" id="IPR001315">
    <property type="entry name" value="CARD"/>
</dbReference>
<dbReference type="Gene3D" id="1.10.533.10">
    <property type="entry name" value="Death Domain, Fas"/>
    <property type="match status" value="1"/>
</dbReference>
<accession>R7T3V1</accession>
<dbReference type="EMBL" id="AMQN01015865">
    <property type="status" value="NOT_ANNOTATED_CDS"/>
    <property type="molecule type" value="Genomic_DNA"/>
</dbReference>
<dbReference type="EMBL" id="KB312299">
    <property type="protein sequence ID" value="ELT87507.1"/>
    <property type="molecule type" value="Genomic_DNA"/>
</dbReference>
<keyword evidence="5" id="KW-1185">Reference proteome</keyword>
<dbReference type="Gene3D" id="3.30.2410.10">
    <property type="entry name" value="Hect, E3 ligase catalytic domain"/>
    <property type="match status" value="1"/>
</dbReference>
<dbReference type="GO" id="GO:0042981">
    <property type="term" value="P:regulation of apoptotic process"/>
    <property type="evidence" value="ECO:0007669"/>
    <property type="project" value="InterPro"/>
</dbReference>
<dbReference type="InterPro" id="IPR011029">
    <property type="entry name" value="DEATH-like_dom_sf"/>
</dbReference>
<evidence type="ECO:0000313" key="5">
    <source>
        <dbReference type="Proteomes" id="UP000014760"/>
    </source>
</evidence>
<dbReference type="HOGENOM" id="CLU_421272_0_0_1"/>
<dbReference type="AlphaFoldDB" id="R7T3V1"/>